<evidence type="ECO:0000313" key="2">
    <source>
        <dbReference type="Proteomes" id="UP001385951"/>
    </source>
</evidence>
<dbReference type="Proteomes" id="UP001385951">
    <property type="component" value="Unassembled WGS sequence"/>
</dbReference>
<name>A0AAW0G8G7_9APHY</name>
<evidence type="ECO:0000313" key="1">
    <source>
        <dbReference type="EMBL" id="KAK7689948.1"/>
    </source>
</evidence>
<protein>
    <submittedName>
        <fullName evidence="1">Uncharacterized protein</fullName>
    </submittedName>
</protein>
<dbReference type="AlphaFoldDB" id="A0AAW0G8G7"/>
<reference evidence="1 2" key="1">
    <citation type="submission" date="2022-09" db="EMBL/GenBank/DDBJ databases">
        <authorList>
            <person name="Palmer J.M."/>
        </authorList>
    </citation>
    <scope>NUCLEOTIDE SEQUENCE [LARGE SCALE GENOMIC DNA]</scope>
    <source>
        <strain evidence="1 2">DSM 7382</strain>
    </source>
</reference>
<organism evidence="1 2">
    <name type="scientific">Cerrena zonata</name>
    <dbReference type="NCBI Taxonomy" id="2478898"/>
    <lineage>
        <taxon>Eukaryota</taxon>
        <taxon>Fungi</taxon>
        <taxon>Dikarya</taxon>
        <taxon>Basidiomycota</taxon>
        <taxon>Agaricomycotina</taxon>
        <taxon>Agaricomycetes</taxon>
        <taxon>Polyporales</taxon>
        <taxon>Cerrenaceae</taxon>
        <taxon>Cerrena</taxon>
    </lineage>
</organism>
<keyword evidence="2" id="KW-1185">Reference proteome</keyword>
<gene>
    <name evidence="1" type="ORF">QCA50_006588</name>
</gene>
<comment type="caution">
    <text evidence="1">The sequence shown here is derived from an EMBL/GenBank/DDBJ whole genome shotgun (WGS) entry which is preliminary data.</text>
</comment>
<sequence length="115" mass="12894">MVIAPSPDDGFQITIWSNLCTHTSTRSKELSGSTLSGSACNMDIYNIANTRSAQEWRGLIHHIYDASGHLGISLIGRPRRVSAKYNNTLCRICSLTLIYTRYNKTFPEYPMPIDP</sequence>
<accession>A0AAW0G8G7</accession>
<dbReference type="EMBL" id="JASBNA010000007">
    <property type="protein sequence ID" value="KAK7689948.1"/>
    <property type="molecule type" value="Genomic_DNA"/>
</dbReference>
<proteinExistence type="predicted"/>